<reference evidence="1" key="1">
    <citation type="submission" date="2023-10" db="EMBL/GenBank/DDBJ databases">
        <title>Genome assembly of Pristionchus species.</title>
        <authorList>
            <person name="Yoshida K."/>
            <person name="Sommer R.J."/>
        </authorList>
    </citation>
    <scope>NUCLEOTIDE SEQUENCE</scope>
    <source>
        <strain evidence="1">RS0144</strain>
    </source>
</reference>
<dbReference type="EMBL" id="BTSX01000005">
    <property type="protein sequence ID" value="GMS99487.1"/>
    <property type="molecule type" value="Genomic_DNA"/>
</dbReference>
<evidence type="ECO:0000313" key="1">
    <source>
        <dbReference type="EMBL" id="GMS99487.1"/>
    </source>
</evidence>
<dbReference type="AlphaFoldDB" id="A0AAV5TZ81"/>
<name>A0AAV5TZ81_9BILA</name>
<proteinExistence type="predicted"/>
<gene>
    <name evidence="1" type="ORF">PENTCL1PPCAC_21662</name>
</gene>
<accession>A0AAV5TZ81</accession>
<organism evidence="1 2">
    <name type="scientific">Pristionchus entomophagus</name>
    <dbReference type="NCBI Taxonomy" id="358040"/>
    <lineage>
        <taxon>Eukaryota</taxon>
        <taxon>Metazoa</taxon>
        <taxon>Ecdysozoa</taxon>
        <taxon>Nematoda</taxon>
        <taxon>Chromadorea</taxon>
        <taxon>Rhabditida</taxon>
        <taxon>Rhabditina</taxon>
        <taxon>Diplogasteromorpha</taxon>
        <taxon>Diplogasteroidea</taxon>
        <taxon>Neodiplogasteridae</taxon>
        <taxon>Pristionchus</taxon>
    </lineage>
</organism>
<sequence>MKTNEKRIHECEVATSRMVQLLYNVPDAANKLKKRVKSYIHMQDRLFVMNFFIKKRVELENIYNLTSQLKGVVLKQFQKTAWMRASSWFGFD</sequence>
<keyword evidence="2" id="KW-1185">Reference proteome</keyword>
<feature type="non-terminal residue" evidence="1">
    <location>
        <position position="92"/>
    </location>
</feature>
<evidence type="ECO:0000313" key="2">
    <source>
        <dbReference type="Proteomes" id="UP001432027"/>
    </source>
</evidence>
<comment type="caution">
    <text evidence="1">The sequence shown here is derived from an EMBL/GenBank/DDBJ whole genome shotgun (WGS) entry which is preliminary data.</text>
</comment>
<dbReference type="Proteomes" id="UP001432027">
    <property type="component" value="Unassembled WGS sequence"/>
</dbReference>
<protein>
    <submittedName>
        <fullName evidence="1">Uncharacterized protein</fullName>
    </submittedName>
</protein>